<dbReference type="InterPro" id="IPR011006">
    <property type="entry name" value="CheY-like_superfamily"/>
</dbReference>
<reference evidence="5 6" key="1">
    <citation type="submission" date="2022-08" db="EMBL/GenBank/DDBJ databases">
        <title>Genome Sequence of the sulphate-reducing bacterium, Pseudodesulfovibrio sp. SYK.</title>
        <authorList>
            <person name="Kondo R."/>
            <person name="Kataoka T."/>
        </authorList>
    </citation>
    <scope>NUCLEOTIDE SEQUENCE [LARGE SCALE GENOMIC DNA]</scope>
    <source>
        <strain evidence="5 6">SYK</strain>
    </source>
</reference>
<dbReference type="InterPro" id="IPR050595">
    <property type="entry name" value="Bact_response_regulator"/>
</dbReference>
<evidence type="ECO:0000313" key="5">
    <source>
        <dbReference type="EMBL" id="BDQ37013.1"/>
    </source>
</evidence>
<name>A0ABM8B0B4_9BACT</name>
<sequence length="127" mass="14488">MQKIKLLLVDDEKDFLTVYARRFVRRNADITIASSGQEAIDKIRVIDFDVVILDVMMPEMNGIETLRRIKAIKPNLPVIILTGHANSQTMIEGMDIGAFDFLLKPVGTDELYFKVLDAVRSRHRTQV</sequence>
<keyword evidence="6" id="KW-1185">Reference proteome</keyword>
<proteinExistence type="predicted"/>
<dbReference type="InterPro" id="IPR001789">
    <property type="entry name" value="Sig_transdc_resp-reg_receiver"/>
</dbReference>
<dbReference type="PANTHER" id="PTHR44591:SF14">
    <property type="entry name" value="PROTEIN PILG"/>
    <property type="match status" value="1"/>
</dbReference>
<dbReference type="PANTHER" id="PTHR44591">
    <property type="entry name" value="STRESS RESPONSE REGULATOR PROTEIN 1"/>
    <property type="match status" value="1"/>
</dbReference>
<dbReference type="Proteomes" id="UP001317742">
    <property type="component" value="Chromosome"/>
</dbReference>
<keyword evidence="2" id="KW-0902">Two-component regulatory system</keyword>
<dbReference type="Gene3D" id="3.40.50.2300">
    <property type="match status" value="1"/>
</dbReference>
<protein>
    <submittedName>
        <fullName evidence="5">Response regulator</fullName>
    </submittedName>
</protein>
<dbReference type="SUPFAM" id="SSF52172">
    <property type="entry name" value="CheY-like"/>
    <property type="match status" value="1"/>
</dbReference>
<feature type="modified residue" description="4-aspartylphosphate" evidence="3">
    <location>
        <position position="54"/>
    </location>
</feature>
<dbReference type="Pfam" id="PF00072">
    <property type="entry name" value="Response_reg"/>
    <property type="match status" value="1"/>
</dbReference>
<evidence type="ECO:0000256" key="2">
    <source>
        <dbReference type="ARBA" id="ARBA00023012"/>
    </source>
</evidence>
<accession>A0ABM8B0B4</accession>
<evidence type="ECO:0000313" key="6">
    <source>
        <dbReference type="Proteomes" id="UP001317742"/>
    </source>
</evidence>
<organism evidence="5 6">
    <name type="scientific">Pseudodesulfovibrio nedwellii</name>
    <dbReference type="NCBI Taxonomy" id="2973072"/>
    <lineage>
        <taxon>Bacteria</taxon>
        <taxon>Pseudomonadati</taxon>
        <taxon>Thermodesulfobacteriota</taxon>
        <taxon>Desulfovibrionia</taxon>
        <taxon>Desulfovibrionales</taxon>
        <taxon>Desulfovibrionaceae</taxon>
    </lineage>
</organism>
<evidence type="ECO:0000256" key="1">
    <source>
        <dbReference type="ARBA" id="ARBA00022553"/>
    </source>
</evidence>
<dbReference type="EMBL" id="AP026709">
    <property type="protein sequence ID" value="BDQ37013.1"/>
    <property type="molecule type" value="Genomic_DNA"/>
</dbReference>
<dbReference type="RefSeq" id="WP_281762882.1">
    <property type="nucleotide sequence ID" value="NZ_AP026709.1"/>
</dbReference>
<feature type="domain" description="Response regulatory" evidence="4">
    <location>
        <begin position="5"/>
        <end position="119"/>
    </location>
</feature>
<dbReference type="CDD" id="cd00156">
    <property type="entry name" value="REC"/>
    <property type="match status" value="1"/>
</dbReference>
<dbReference type="PROSITE" id="PS50110">
    <property type="entry name" value="RESPONSE_REGULATORY"/>
    <property type="match status" value="1"/>
</dbReference>
<evidence type="ECO:0000259" key="4">
    <source>
        <dbReference type="PROSITE" id="PS50110"/>
    </source>
</evidence>
<gene>
    <name evidence="5" type="ORF">SYK_13730</name>
</gene>
<dbReference type="SMART" id="SM00448">
    <property type="entry name" value="REC"/>
    <property type="match status" value="1"/>
</dbReference>
<keyword evidence="1 3" id="KW-0597">Phosphoprotein</keyword>
<evidence type="ECO:0000256" key="3">
    <source>
        <dbReference type="PROSITE-ProRule" id="PRU00169"/>
    </source>
</evidence>